<dbReference type="Pfam" id="PF13715">
    <property type="entry name" value="CarbopepD_reg_2"/>
    <property type="match status" value="1"/>
</dbReference>
<dbReference type="InterPro" id="IPR012910">
    <property type="entry name" value="Plug_dom"/>
</dbReference>
<dbReference type="NCBIfam" id="TIGR04056">
    <property type="entry name" value="OMP_RagA_SusC"/>
    <property type="match status" value="1"/>
</dbReference>
<keyword evidence="2 7" id="KW-0813">Transport</keyword>
<evidence type="ECO:0000256" key="8">
    <source>
        <dbReference type="SAM" id="SignalP"/>
    </source>
</evidence>
<comment type="caution">
    <text evidence="10">The sequence shown here is derived from an EMBL/GenBank/DDBJ whole genome shotgun (WGS) entry which is preliminary data.</text>
</comment>
<dbReference type="EMBL" id="JBHSJJ010000002">
    <property type="protein sequence ID" value="MFC4870851.1"/>
    <property type="molecule type" value="Genomic_DNA"/>
</dbReference>
<evidence type="ECO:0000313" key="10">
    <source>
        <dbReference type="EMBL" id="MFC4870851.1"/>
    </source>
</evidence>
<evidence type="ECO:0000256" key="2">
    <source>
        <dbReference type="ARBA" id="ARBA00022448"/>
    </source>
</evidence>
<evidence type="ECO:0000256" key="7">
    <source>
        <dbReference type="PROSITE-ProRule" id="PRU01360"/>
    </source>
</evidence>
<comment type="subcellular location">
    <subcellularLocation>
        <location evidence="1 7">Cell outer membrane</location>
        <topology evidence="1 7">Multi-pass membrane protein</topology>
    </subcellularLocation>
</comment>
<dbReference type="InterPro" id="IPR008969">
    <property type="entry name" value="CarboxyPept-like_regulatory"/>
</dbReference>
<dbReference type="InterPro" id="IPR037066">
    <property type="entry name" value="Plug_dom_sf"/>
</dbReference>
<feature type="domain" description="TonB-dependent receptor plug" evidence="9">
    <location>
        <begin position="225"/>
        <end position="331"/>
    </location>
</feature>
<dbReference type="PROSITE" id="PS52016">
    <property type="entry name" value="TONB_DEPENDENT_REC_3"/>
    <property type="match status" value="1"/>
</dbReference>
<accession>A0ABV9SWX0</accession>
<proteinExistence type="inferred from homology"/>
<dbReference type="Gene3D" id="2.170.130.10">
    <property type="entry name" value="TonB-dependent receptor, plug domain"/>
    <property type="match status" value="1"/>
</dbReference>
<reference evidence="11" key="1">
    <citation type="journal article" date="2019" name="Int. J. Syst. Evol. Microbiol.">
        <title>The Global Catalogue of Microorganisms (GCM) 10K type strain sequencing project: providing services to taxonomists for standard genome sequencing and annotation.</title>
        <authorList>
            <consortium name="The Broad Institute Genomics Platform"/>
            <consortium name="The Broad Institute Genome Sequencing Center for Infectious Disease"/>
            <person name="Wu L."/>
            <person name="Ma J."/>
        </authorList>
    </citation>
    <scope>NUCLEOTIDE SEQUENCE [LARGE SCALE GENOMIC DNA]</scope>
    <source>
        <strain evidence="11">CGMCC 4.7466</strain>
    </source>
</reference>
<keyword evidence="4 7" id="KW-0812">Transmembrane</keyword>
<evidence type="ECO:0000259" key="9">
    <source>
        <dbReference type="Pfam" id="PF07715"/>
    </source>
</evidence>
<keyword evidence="3 7" id="KW-1134">Transmembrane beta strand</keyword>
<evidence type="ECO:0000256" key="3">
    <source>
        <dbReference type="ARBA" id="ARBA00022452"/>
    </source>
</evidence>
<name>A0ABV9SWX0_9BACT</name>
<dbReference type="SUPFAM" id="SSF49464">
    <property type="entry name" value="Carboxypeptidase regulatory domain-like"/>
    <property type="match status" value="1"/>
</dbReference>
<keyword evidence="5 7" id="KW-0472">Membrane</keyword>
<dbReference type="SUPFAM" id="SSF56935">
    <property type="entry name" value="Porins"/>
    <property type="match status" value="1"/>
</dbReference>
<dbReference type="InterPro" id="IPR023996">
    <property type="entry name" value="TonB-dep_OMP_SusC/RagA"/>
</dbReference>
<protein>
    <submittedName>
        <fullName evidence="10">SusC/RagA family TonB-linked outer membrane protein</fullName>
    </submittedName>
</protein>
<gene>
    <name evidence="10" type="ORF">ACFPFU_04075</name>
</gene>
<dbReference type="Proteomes" id="UP001595818">
    <property type="component" value="Unassembled WGS sequence"/>
</dbReference>
<dbReference type="Gene3D" id="2.60.40.1120">
    <property type="entry name" value="Carboxypeptidase-like, regulatory domain"/>
    <property type="match status" value="1"/>
</dbReference>
<sequence length="1089" mass="121397">MKKTILKHVLHMTKLFSIAFLFQCATMSLLLAWNGNAQVKNIEEVEVSLSLEDVTIDRAFRELEKLTGYNFVFTNKELRDVARVSIISQEESLYQVLLDLARQADLSFKQVDFNIHVKKALTNNLAVQISQSEDFPITGKVMDEKGEPIPGVTVVLEGTSIGTVTDIDGGFSLEVSEEGVLVISFIGYQTQKVNIGSRNVINIVLLEDMASLEEVVVIGYGEIKKSDLTGAVGSVDNDRIVRMAPILPAQAIQGQVSGVNVQKVNGKPGDDFNIDIRGLSSIGGNNAPLVVIDGVMGGSLNALNPADIEQIDILKDASATAIYGSRGSNGVVIVTTKQGKSGRNVISYDGYAGIKSPVNLPNMMGGPRFVEYFDESVKNGSGRFLDEKEQQNVANGTYTDWIELLLKNGLQTNHNISLSGGNENTRHFFSAGYLSEEGNVPEEKFERFNLKANIDANINNWIKAGVSTYFSYSLQDQGSNEALRSAYRLRPTGDAYDENGELLFWPTTSDSQTPNALFDPPNVKNEFRNFRLFGNIYLELMPLEGLSFKTVFAPYLESIRNGTFTGRYSKANTGNRNGRADYRSQLNMSYTLDNILSYNKTTGNHSFNGILANSVVVNRNEGAEQNVMELPFDSFWYNTGSASNIVGISSYLQEWALLSYMGRFNYTYHDKYQLTFTGRWDGSSKLAEGHEWAFFPSAAVAWRLGDEAFLQDLNVISNLKLRLSYGLVGNDAVSPYSTQASIRSTVYDWAGQPAVGFAPAAIANRALTWEKSKEINFGVDFGLFDNRLGGSFELYKRTTDDLILNRVLPPHTGFESVVGNIGSTLNRGIELSLNTVNIQSNKFSWRTDLTFARNHNEILELYGDDQDDLGNLWFIGQPIRVWYDYVFDGIWQLDESEVADSYGFLPGNVKVKDLNNDGSITADGDRTILGSPLPKWLGGMTNTFIFNNLDFSFMLYTQQGAMVRSRFHTDNFGREWNGRYNKLDVDFWTETNPSNSWPAPNRTGGRVFEELKAYTDVSFVRVQNVTLGYSFPNRIKERMKMSNLRVYATANNPIVFTKYEGFDPEWAEQNTFNMGISSAVYLLGVNVSF</sequence>
<comment type="similarity">
    <text evidence="7">Belongs to the TonB-dependent receptor family.</text>
</comment>
<evidence type="ECO:0000313" key="11">
    <source>
        <dbReference type="Proteomes" id="UP001595818"/>
    </source>
</evidence>
<dbReference type="InterPro" id="IPR036942">
    <property type="entry name" value="Beta-barrel_TonB_sf"/>
</dbReference>
<dbReference type="Gene3D" id="2.40.170.20">
    <property type="entry name" value="TonB-dependent receptor, beta-barrel domain"/>
    <property type="match status" value="1"/>
</dbReference>
<keyword evidence="8" id="KW-0732">Signal</keyword>
<evidence type="ECO:0000256" key="1">
    <source>
        <dbReference type="ARBA" id="ARBA00004571"/>
    </source>
</evidence>
<evidence type="ECO:0000256" key="4">
    <source>
        <dbReference type="ARBA" id="ARBA00022692"/>
    </source>
</evidence>
<dbReference type="Pfam" id="PF07715">
    <property type="entry name" value="Plug"/>
    <property type="match status" value="1"/>
</dbReference>
<dbReference type="NCBIfam" id="TIGR04057">
    <property type="entry name" value="SusC_RagA_signa"/>
    <property type="match status" value="1"/>
</dbReference>
<dbReference type="RefSeq" id="WP_377061779.1">
    <property type="nucleotide sequence ID" value="NZ_JBHSJJ010000002.1"/>
</dbReference>
<keyword evidence="6 7" id="KW-0998">Cell outer membrane</keyword>
<evidence type="ECO:0000256" key="6">
    <source>
        <dbReference type="ARBA" id="ARBA00023237"/>
    </source>
</evidence>
<evidence type="ECO:0000256" key="5">
    <source>
        <dbReference type="ARBA" id="ARBA00023136"/>
    </source>
</evidence>
<keyword evidence="11" id="KW-1185">Reference proteome</keyword>
<feature type="chain" id="PRO_5047500479" evidence="8">
    <location>
        <begin position="33"/>
        <end position="1089"/>
    </location>
</feature>
<feature type="signal peptide" evidence="8">
    <location>
        <begin position="1"/>
        <end position="32"/>
    </location>
</feature>
<organism evidence="10 11">
    <name type="scientific">Negadavirga shengliensis</name>
    <dbReference type="NCBI Taxonomy" id="1389218"/>
    <lineage>
        <taxon>Bacteria</taxon>
        <taxon>Pseudomonadati</taxon>
        <taxon>Bacteroidota</taxon>
        <taxon>Cytophagia</taxon>
        <taxon>Cytophagales</taxon>
        <taxon>Cyclobacteriaceae</taxon>
        <taxon>Negadavirga</taxon>
    </lineage>
</organism>
<dbReference type="InterPro" id="IPR023997">
    <property type="entry name" value="TonB-dep_OMP_SusC/RagA_CS"/>
</dbReference>
<dbReference type="InterPro" id="IPR039426">
    <property type="entry name" value="TonB-dep_rcpt-like"/>
</dbReference>